<dbReference type="PANTHER" id="PTHR30349">
    <property type="entry name" value="PHAGE INTEGRASE-RELATED"/>
    <property type="match status" value="1"/>
</dbReference>
<keyword evidence="2" id="KW-0229">DNA integration</keyword>
<dbReference type="PANTHER" id="PTHR30349:SF64">
    <property type="entry name" value="PROPHAGE INTEGRASE INTD-RELATED"/>
    <property type="match status" value="1"/>
</dbReference>
<dbReference type="InterPro" id="IPR013762">
    <property type="entry name" value="Integrase-like_cat_sf"/>
</dbReference>
<organism evidence="8 9">
    <name type="scientific">Neorhizobium galegae</name>
    <name type="common">Rhizobium galegae</name>
    <dbReference type="NCBI Taxonomy" id="399"/>
    <lineage>
        <taxon>Bacteria</taxon>
        <taxon>Pseudomonadati</taxon>
        <taxon>Pseudomonadota</taxon>
        <taxon>Alphaproteobacteria</taxon>
        <taxon>Hyphomicrobiales</taxon>
        <taxon>Rhizobiaceae</taxon>
        <taxon>Rhizobium/Agrobacterium group</taxon>
        <taxon>Neorhizobium</taxon>
    </lineage>
</organism>
<dbReference type="InterPro" id="IPR002104">
    <property type="entry name" value="Integrase_catalytic"/>
</dbReference>
<dbReference type="CDD" id="cd01189">
    <property type="entry name" value="INT_ICEBs1_C_like"/>
    <property type="match status" value="1"/>
</dbReference>
<dbReference type="InterPro" id="IPR010998">
    <property type="entry name" value="Integrase_recombinase_N"/>
</dbReference>
<comment type="caution">
    <text evidence="8">The sequence shown here is derived from an EMBL/GenBank/DDBJ whole genome shotgun (WGS) entry which is preliminary data.</text>
</comment>
<dbReference type="InterPro" id="IPR050090">
    <property type="entry name" value="Tyrosine_recombinase_XerCD"/>
</dbReference>
<name>A0A6A1TM93_NEOGA</name>
<keyword evidence="3 5" id="KW-0238">DNA-binding</keyword>
<dbReference type="PROSITE" id="PS51898">
    <property type="entry name" value="TYR_RECOMBINASE"/>
    <property type="match status" value="1"/>
</dbReference>
<dbReference type="EMBL" id="VZUL01000002">
    <property type="protein sequence ID" value="KAB1085055.1"/>
    <property type="molecule type" value="Genomic_DNA"/>
</dbReference>
<dbReference type="PROSITE" id="PS51900">
    <property type="entry name" value="CB"/>
    <property type="match status" value="1"/>
</dbReference>
<evidence type="ECO:0000256" key="2">
    <source>
        <dbReference type="ARBA" id="ARBA00022908"/>
    </source>
</evidence>
<dbReference type="SUPFAM" id="SSF56349">
    <property type="entry name" value="DNA breaking-rejoining enzymes"/>
    <property type="match status" value="1"/>
</dbReference>
<keyword evidence="4" id="KW-0233">DNA recombination</keyword>
<gene>
    <name evidence="8" type="ORF">F4V91_00550</name>
</gene>
<evidence type="ECO:0000256" key="1">
    <source>
        <dbReference type="ARBA" id="ARBA00008857"/>
    </source>
</evidence>
<evidence type="ECO:0000256" key="3">
    <source>
        <dbReference type="ARBA" id="ARBA00023125"/>
    </source>
</evidence>
<dbReference type="GO" id="GO:0003677">
    <property type="term" value="F:DNA binding"/>
    <property type="evidence" value="ECO:0007669"/>
    <property type="project" value="UniProtKB-UniRule"/>
</dbReference>
<dbReference type="Pfam" id="PF00589">
    <property type="entry name" value="Phage_integrase"/>
    <property type="match status" value="1"/>
</dbReference>
<dbReference type="InterPro" id="IPR011010">
    <property type="entry name" value="DNA_brk_join_enz"/>
</dbReference>
<evidence type="ECO:0000313" key="9">
    <source>
        <dbReference type="Proteomes" id="UP000386575"/>
    </source>
</evidence>
<feature type="domain" description="Tyr recombinase" evidence="6">
    <location>
        <begin position="170"/>
        <end position="383"/>
    </location>
</feature>
<evidence type="ECO:0000259" key="7">
    <source>
        <dbReference type="PROSITE" id="PS51900"/>
    </source>
</evidence>
<protein>
    <submittedName>
        <fullName evidence="8">Site-specific integrase</fullName>
    </submittedName>
</protein>
<dbReference type="RefSeq" id="WP_151040609.1">
    <property type="nucleotide sequence ID" value="NZ_VZUL01000002.1"/>
</dbReference>
<dbReference type="GO" id="GO:0015074">
    <property type="term" value="P:DNA integration"/>
    <property type="evidence" value="ECO:0007669"/>
    <property type="project" value="UniProtKB-KW"/>
</dbReference>
<evidence type="ECO:0000256" key="4">
    <source>
        <dbReference type="ARBA" id="ARBA00023172"/>
    </source>
</evidence>
<dbReference type="GO" id="GO:0006310">
    <property type="term" value="P:DNA recombination"/>
    <property type="evidence" value="ECO:0007669"/>
    <property type="project" value="UniProtKB-KW"/>
</dbReference>
<feature type="domain" description="Core-binding (CB)" evidence="7">
    <location>
        <begin position="57"/>
        <end position="141"/>
    </location>
</feature>
<dbReference type="Gene3D" id="1.10.150.130">
    <property type="match status" value="1"/>
</dbReference>
<evidence type="ECO:0000256" key="5">
    <source>
        <dbReference type="PROSITE-ProRule" id="PRU01248"/>
    </source>
</evidence>
<dbReference type="Proteomes" id="UP000386575">
    <property type="component" value="Unassembled WGS sequence"/>
</dbReference>
<sequence>MADIRKRSGSKGTNYQVRYPSKTAESGYAYATFDTLKEARAFTENLGARKDAPAEVITVPVAVERWLTVCQKIGRDGREKVELETYKEYRRRAGVIQEYVWPKPLHELIPADVVAFRNWLLENKTRDLARRSLSSFHSVMIEMHRQGKIQIDPAAGITIRSGGRYQEEDSEVEIPTDDEMRAIYKAADRLATKNDFMAECWARYRPMIYLAGFTGMRPSEYRGLAWAQIGKDHVKIAQRADRTGNIGPVKSRAGRRTLYLPQVVLQMIEAWRKDCPASDKDLVFPTASGAPMALSNFRVGAWDPLMREAKLMKTVKRGGKKVEVPKYTPYALRHYFASKLIETGRDLKFIQTAMGHSKIEVTFNVYGHLIRGREEQHKQSAEDLAFLLLPAQTRGKSVAKHA</sequence>
<accession>A0A6A1TM93</accession>
<evidence type="ECO:0000259" key="6">
    <source>
        <dbReference type="PROSITE" id="PS51898"/>
    </source>
</evidence>
<dbReference type="InterPro" id="IPR044068">
    <property type="entry name" value="CB"/>
</dbReference>
<dbReference type="Gene3D" id="1.10.443.10">
    <property type="entry name" value="Intergrase catalytic core"/>
    <property type="match status" value="1"/>
</dbReference>
<reference evidence="8 9" key="1">
    <citation type="submission" date="2019-09" db="EMBL/GenBank/DDBJ databases">
        <title>Genome sequencing of Ng87 strain.</title>
        <authorList>
            <person name="Karasev E.S."/>
            <person name="Andronov E."/>
        </authorList>
    </citation>
    <scope>NUCLEOTIDE SEQUENCE [LARGE SCALE GENOMIC DNA]</scope>
    <source>
        <strain evidence="8 9">Ng87</strain>
    </source>
</reference>
<evidence type="ECO:0000313" key="8">
    <source>
        <dbReference type="EMBL" id="KAB1085055.1"/>
    </source>
</evidence>
<dbReference type="AlphaFoldDB" id="A0A6A1TM93"/>
<proteinExistence type="inferred from homology"/>
<comment type="similarity">
    <text evidence="1">Belongs to the 'phage' integrase family.</text>
</comment>